<dbReference type="InterPro" id="IPR046203">
    <property type="entry name" value="DUF6236"/>
</dbReference>
<proteinExistence type="predicted"/>
<organism evidence="1 2">
    <name type="scientific">Vreelandella aquamarina</name>
    <dbReference type="NCBI Taxonomy" id="77097"/>
    <lineage>
        <taxon>Bacteria</taxon>
        <taxon>Pseudomonadati</taxon>
        <taxon>Pseudomonadota</taxon>
        <taxon>Gammaproteobacteria</taxon>
        <taxon>Oceanospirillales</taxon>
        <taxon>Halomonadaceae</taxon>
        <taxon>Vreelandella</taxon>
    </lineage>
</organism>
<dbReference type="RefSeq" id="WP_137094526.1">
    <property type="nucleotide sequence ID" value="NZ_AP022821.1"/>
</dbReference>
<evidence type="ECO:0000313" key="2">
    <source>
        <dbReference type="Proteomes" id="UP000503197"/>
    </source>
</evidence>
<name>A0A6F8SVV8_9GAMM</name>
<dbReference type="Pfam" id="PF19749">
    <property type="entry name" value="DUF6236"/>
    <property type="match status" value="1"/>
</dbReference>
<dbReference type="AlphaFoldDB" id="A0A6F8SVV8"/>
<reference evidence="1 2" key="1">
    <citation type="submission" date="2020-02" db="EMBL/GenBank/DDBJ databases">
        <title>Complete Genome Sequence of Halomonas meridiana strain BAA-801, Isolated from Deep Sea Thermal Vent.</title>
        <authorList>
            <person name="Takahashi Y."/>
            <person name="Takahashi H."/>
            <person name="Galipon J."/>
            <person name="Arakawa K."/>
        </authorList>
    </citation>
    <scope>NUCLEOTIDE SEQUENCE [LARGE SCALE GENOMIC DNA]</scope>
    <source>
        <strain evidence="1 2">Slthf1</strain>
    </source>
</reference>
<protein>
    <submittedName>
        <fullName evidence="1">Uncharacterized protein</fullName>
    </submittedName>
</protein>
<accession>A0A6F8SVV8</accession>
<dbReference type="EMBL" id="AP022821">
    <property type="protein sequence ID" value="BCA92554.1"/>
    <property type="molecule type" value="Genomic_DNA"/>
</dbReference>
<dbReference type="Proteomes" id="UP000503197">
    <property type="component" value="Chromosome"/>
</dbReference>
<evidence type="ECO:0000313" key="1">
    <source>
        <dbReference type="EMBL" id="BCA92554.1"/>
    </source>
</evidence>
<gene>
    <name evidence="1" type="ORF">HMSLTHF_23290</name>
</gene>
<sequence>MSRGVIAAPAIINIQGDGFTMERALSPQEIRYYALYWDRVVIPGNNLVYIGLPDEELLIESGVIERPRVGFQGAFRGAEVGHAFATAQSMVAEKLIEEDKSIDWVLHQIGNRLNIPNAYIEQKHSLRFELVNLLPVPSGDIPIPDILEFKERRAAELGELHQAIELAYLEALRSPDKDLGHAVAIRELKKSIENLDAVANERWERTSKFDFAAEFNLDGGKFAQAVASGAAFDFFTTAFTMPVGAVAGGIASLFRLKASYGTSFKPAANNTTLAFLSHASEERIIVK</sequence>